<dbReference type="Proteomes" id="UP000756132">
    <property type="component" value="Chromosome 1"/>
</dbReference>
<dbReference type="Gene3D" id="1.20.1290.10">
    <property type="entry name" value="AhpD-like"/>
    <property type="match status" value="1"/>
</dbReference>
<name>A0A9Q8P2L3_PASFU</name>
<dbReference type="PANTHER" id="PTHR28180:SF2">
    <property type="entry name" value="PEROXISOMAL PROTEIN 2"/>
    <property type="match status" value="1"/>
</dbReference>
<reference evidence="1" key="1">
    <citation type="submission" date="2021-12" db="EMBL/GenBank/DDBJ databases">
        <authorList>
            <person name="Zaccaron A."/>
            <person name="Stergiopoulos I."/>
        </authorList>
    </citation>
    <scope>NUCLEOTIDE SEQUENCE</scope>
    <source>
        <strain evidence="1">Race5_Kim</strain>
    </source>
</reference>
<dbReference type="OrthoDB" id="5537330at2759"/>
<organism evidence="1 2">
    <name type="scientific">Passalora fulva</name>
    <name type="common">Tomato leaf mold</name>
    <name type="synonym">Cladosporium fulvum</name>
    <dbReference type="NCBI Taxonomy" id="5499"/>
    <lineage>
        <taxon>Eukaryota</taxon>
        <taxon>Fungi</taxon>
        <taxon>Dikarya</taxon>
        <taxon>Ascomycota</taxon>
        <taxon>Pezizomycotina</taxon>
        <taxon>Dothideomycetes</taxon>
        <taxon>Dothideomycetidae</taxon>
        <taxon>Mycosphaerellales</taxon>
        <taxon>Mycosphaerellaceae</taxon>
        <taxon>Fulvia</taxon>
    </lineage>
</organism>
<keyword evidence="2" id="KW-1185">Reference proteome</keyword>
<dbReference type="InterPro" id="IPR052999">
    <property type="entry name" value="PTS1_Protein"/>
</dbReference>
<evidence type="ECO:0000313" key="1">
    <source>
        <dbReference type="EMBL" id="UJO10874.1"/>
    </source>
</evidence>
<dbReference type="GeneID" id="71981755"/>
<sequence length="165" mass="18487">MSSCKNDVLLDDAFFRQLESQFPGGPQSPWFVYAILILQANDHMDLIGSTWEYVKSETPDEDELLVKARKMREALLKASVLVGFPKGINGCIALRKAILSSSPDLEKKLDQDPSLRQNLQRAEKDARGKAFFSRIYAQHTERVLDNMSNASGGDLFEFAINAVYG</sequence>
<dbReference type="OMA" id="PWFVYAI"/>
<dbReference type="InterPro" id="IPR029032">
    <property type="entry name" value="AhpD-like"/>
</dbReference>
<dbReference type="PANTHER" id="PTHR28180">
    <property type="entry name" value="CONSERVED MITOCHONDRIAL PROTEIN-RELATED"/>
    <property type="match status" value="1"/>
</dbReference>
<proteinExistence type="predicted"/>
<dbReference type="RefSeq" id="XP_047755240.1">
    <property type="nucleotide sequence ID" value="XM_047901025.1"/>
</dbReference>
<reference evidence="1" key="2">
    <citation type="journal article" date="2022" name="Microb. Genom.">
        <title>A chromosome-scale genome assembly of the tomato pathogen Cladosporium fulvum reveals a compartmentalized genome architecture and the presence of a dispensable chromosome.</title>
        <authorList>
            <person name="Zaccaron A.Z."/>
            <person name="Chen L.H."/>
            <person name="Samaras A."/>
            <person name="Stergiopoulos I."/>
        </authorList>
    </citation>
    <scope>NUCLEOTIDE SEQUENCE</scope>
    <source>
        <strain evidence="1">Race5_Kim</strain>
    </source>
</reference>
<evidence type="ECO:0000313" key="2">
    <source>
        <dbReference type="Proteomes" id="UP000756132"/>
    </source>
</evidence>
<dbReference type="EMBL" id="CP090163">
    <property type="protein sequence ID" value="UJO10874.1"/>
    <property type="molecule type" value="Genomic_DNA"/>
</dbReference>
<protein>
    <submittedName>
        <fullName evidence="1">Uncharacterized protein</fullName>
    </submittedName>
</protein>
<dbReference type="AlphaFoldDB" id="A0A9Q8P2L3"/>
<dbReference type="KEGG" id="ffu:CLAFUR5_01877"/>
<gene>
    <name evidence="1" type="ORF">CLAFUR5_01877</name>
</gene>
<accession>A0A9Q8P2L3</accession>